<evidence type="ECO:0000313" key="2">
    <source>
        <dbReference type="EMBL" id="TDR82296.1"/>
    </source>
</evidence>
<protein>
    <submittedName>
        <fullName evidence="2">BON domain-containing protein</fullName>
    </submittedName>
</protein>
<evidence type="ECO:0000259" key="1">
    <source>
        <dbReference type="PROSITE" id="PS50914"/>
    </source>
</evidence>
<feature type="domain" description="BON" evidence="1">
    <location>
        <begin position="51"/>
        <end position="119"/>
    </location>
</feature>
<dbReference type="PROSITE" id="PS50914">
    <property type="entry name" value="BON"/>
    <property type="match status" value="1"/>
</dbReference>
<evidence type="ECO:0000313" key="3">
    <source>
        <dbReference type="Proteomes" id="UP000295611"/>
    </source>
</evidence>
<gene>
    <name evidence="2" type="ORF">DFP86_102413</name>
</gene>
<organism evidence="2 3">
    <name type="scientific">Paludibacterium purpuratum</name>
    <dbReference type="NCBI Taxonomy" id="1144873"/>
    <lineage>
        <taxon>Bacteria</taxon>
        <taxon>Pseudomonadati</taxon>
        <taxon>Pseudomonadota</taxon>
        <taxon>Betaproteobacteria</taxon>
        <taxon>Neisseriales</taxon>
        <taxon>Chromobacteriaceae</taxon>
        <taxon>Paludibacterium</taxon>
    </lineage>
</organism>
<dbReference type="RefSeq" id="WP_133678706.1">
    <property type="nucleotide sequence ID" value="NZ_SNZP01000002.1"/>
</dbReference>
<accession>A0A4R7BEW0</accession>
<keyword evidence="3" id="KW-1185">Reference proteome</keyword>
<dbReference type="AlphaFoldDB" id="A0A4R7BEW0"/>
<reference evidence="2 3" key="1">
    <citation type="submission" date="2019-03" db="EMBL/GenBank/DDBJ databases">
        <title>Genomic Encyclopedia of Type Strains, Phase III (KMG-III): the genomes of soil and plant-associated and newly described type strains.</title>
        <authorList>
            <person name="Whitman W."/>
        </authorList>
    </citation>
    <scope>NUCLEOTIDE SEQUENCE [LARGE SCALE GENOMIC DNA]</scope>
    <source>
        <strain evidence="2 3">CECT 8976</strain>
    </source>
</reference>
<proteinExistence type="predicted"/>
<name>A0A4R7BEW0_9NEIS</name>
<dbReference type="Pfam" id="PF04972">
    <property type="entry name" value="BON"/>
    <property type="match status" value="1"/>
</dbReference>
<comment type="caution">
    <text evidence="2">The sequence shown here is derived from an EMBL/GenBank/DDBJ whole genome shotgun (WGS) entry which is preliminary data.</text>
</comment>
<dbReference type="Proteomes" id="UP000295611">
    <property type="component" value="Unassembled WGS sequence"/>
</dbReference>
<dbReference type="InterPro" id="IPR007055">
    <property type="entry name" value="BON_dom"/>
</dbReference>
<dbReference type="EMBL" id="SNZP01000002">
    <property type="protein sequence ID" value="TDR82296.1"/>
    <property type="molecule type" value="Genomic_DNA"/>
</dbReference>
<sequence length="120" mass="12375">MRRMSLLLVGLLVPVVVCGAGMTQLQAVEWYAADASAVLAQPISLPTVSAADDTLARQVTDAISGIIASGAAEVDVVAHNGQIILRGEAASEQVENQLLDTASAVYGVKEVKSEIKLSAS</sequence>
<dbReference type="Gene3D" id="3.30.1340.30">
    <property type="match status" value="1"/>
</dbReference>